<dbReference type="AlphaFoldDB" id="A0AAD7NEH7"/>
<dbReference type="Proteomes" id="UP001215598">
    <property type="component" value="Unassembled WGS sequence"/>
</dbReference>
<reference evidence="1" key="1">
    <citation type="submission" date="2023-03" db="EMBL/GenBank/DDBJ databases">
        <title>Massive genome expansion in bonnet fungi (Mycena s.s.) driven by repeated elements and novel gene families across ecological guilds.</title>
        <authorList>
            <consortium name="Lawrence Berkeley National Laboratory"/>
            <person name="Harder C.B."/>
            <person name="Miyauchi S."/>
            <person name="Viragh M."/>
            <person name="Kuo A."/>
            <person name="Thoen E."/>
            <person name="Andreopoulos B."/>
            <person name="Lu D."/>
            <person name="Skrede I."/>
            <person name="Drula E."/>
            <person name="Henrissat B."/>
            <person name="Morin E."/>
            <person name="Kohler A."/>
            <person name="Barry K."/>
            <person name="LaButti K."/>
            <person name="Morin E."/>
            <person name="Salamov A."/>
            <person name="Lipzen A."/>
            <person name="Mereny Z."/>
            <person name="Hegedus B."/>
            <person name="Baldrian P."/>
            <person name="Stursova M."/>
            <person name="Weitz H."/>
            <person name="Taylor A."/>
            <person name="Grigoriev I.V."/>
            <person name="Nagy L.G."/>
            <person name="Martin F."/>
            <person name="Kauserud H."/>
        </authorList>
    </citation>
    <scope>NUCLEOTIDE SEQUENCE</scope>
    <source>
        <strain evidence="1">CBHHK182m</strain>
    </source>
</reference>
<name>A0AAD7NEH7_9AGAR</name>
<organism evidence="1 2">
    <name type="scientific">Mycena metata</name>
    <dbReference type="NCBI Taxonomy" id="1033252"/>
    <lineage>
        <taxon>Eukaryota</taxon>
        <taxon>Fungi</taxon>
        <taxon>Dikarya</taxon>
        <taxon>Basidiomycota</taxon>
        <taxon>Agaricomycotina</taxon>
        <taxon>Agaricomycetes</taxon>
        <taxon>Agaricomycetidae</taxon>
        <taxon>Agaricales</taxon>
        <taxon>Marasmiineae</taxon>
        <taxon>Mycenaceae</taxon>
        <taxon>Mycena</taxon>
    </lineage>
</organism>
<sequence>MDILLPVELQRDIFELASRNSVEQVFYESVIISSRESGQKFLSLIEAKPPGFFATAVKSLLIAPLLSDDQTAGILTACCGIESLALWGTIYWGQIPDFPHLANQLPLRRLSHRLRPPPAWLSSLTHLDIAFSKPLMFGADGLRRIVDTLQHLHRLTHLALHYFLHPSIVSATTNFPGLQVLVIIFDWPAPIPASLGKRYSFDDRIVVVQRVSSSSSADWEAASPT</sequence>
<evidence type="ECO:0008006" key="3">
    <source>
        <dbReference type="Google" id="ProtNLM"/>
    </source>
</evidence>
<protein>
    <recommendedName>
        <fullName evidence="3">F-box domain-containing protein</fullName>
    </recommendedName>
</protein>
<proteinExistence type="predicted"/>
<evidence type="ECO:0000313" key="1">
    <source>
        <dbReference type="EMBL" id="KAJ7757529.1"/>
    </source>
</evidence>
<gene>
    <name evidence="1" type="ORF">B0H16DRAFT_1536953</name>
</gene>
<comment type="caution">
    <text evidence="1">The sequence shown here is derived from an EMBL/GenBank/DDBJ whole genome shotgun (WGS) entry which is preliminary data.</text>
</comment>
<feature type="non-terminal residue" evidence="1">
    <location>
        <position position="1"/>
    </location>
</feature>
<dbReference type="EMBL" id="JARKIB010000044">
    <property type="protein sequence ID" value="KAJ7757529.1"/>
    <property type="molecule type" value="Genomic_DNA"/>
</dbReference>
<dbReference type="SUPFAM" id="SSF52047">
    <property type="entry name" value="RNI-like"/>
    <property type="match status" value="1"/>
</dbReference>
<keyword evidence="2" id="KW-1185">Reference proteome</keyword>
<feature type="non-terminal residue" evidence="1">
    <location>
        <position position="225"/>
    </location>
</feature>
<evidence type="ECO:0000313" key="2">
    <source>
        <dbReference type="Proteomes" id="UP001215598"/>
    </source>
</evidence>
<accession>A0AAD7NEH7</accession>